<dbReference type="Gene3D" id="3.40.30.10">
    <property type="entry name" value="Glutaredoxin"/>
    <property type="match status" value="1"/>
</dbReference>
<proteinExistence type="predicted"/>
<feature type="domain" description="Thioredoxin" evidence="1">
    <location>
        <begin position="3"/>
        <end position="153"/>
    </location>
</feature>
<organism evidence="2 4">
    <name type="scientific">Rhizobium meliloti</name>
    <name type="common">Ensifer meliloti</name>
    <name type="synonym">Sinorhizobium meliloti</name>
    <dbReference type="NCBI Taxonomy" id="382"/>
    <lineage>
        <taxon>Bacteria</taxon>
        <taxon>Pseudomonadati</taxon>
        <taxon>Pseudomonadota</taxon>
        <taxon>Alphaproteobacteria</taxon>
        <taxon>Hyphomicrobiales</taxon>
        <taxon>Rhizobiaceae</taxon>
        <taxon>Sinorhizobium/Ensifer group</taxon>
        <taxon>Sinorhizobium</taxon>
    </lineage>
</organism>
<dbReference type="SUPFAM" id="SSF48452">
    <property type="entry name" value="TPR-like"/>
    <property type="match status" value="1"/>
</dbReference>
<name>A0AAW9TST6_RHIML</name>
<dbReference type="EMBL" id="WISR01000163">
    <property type="protein sequence ID" value="MQW35018.1"/>
    <property type="molecule type" value="Genomic_DNA"/>
</dbReference>
<comment type="caution">
    <text evidence="2">The sequence shown here is derived from an EMBL/GenBank/DDBJ whole genome shotgun (WGS) entry which is preliminary data.</text>
</comment>
<dbReference type="InterPro" id="IPR036249">
    <property type="entry name" value="Thioredoxin-like_sf"/>
</dbReference>
<evidence type="ECO:0000313" key="2">
    <source>
        <dbReference type="EMBL" id="MQW34933.1"/>
    </source>
</evidence>
<dbReference type="RefSeq" id="WP_127635558.1">
    <property type="nucleotide sequence ID" value="NZ_RPKX01000003.1"/>
</dbReference>
<dbReference type="PROSITE" id="PS51352">
    <property type="entry name" value="THIOREDOXIN_2"/>
    <property type="match status" value="1"/>
</dbReference>
<dbReference type="InterPro" id="IPR011990">
    <property type="entry name" value="TPR-like_helical_dom_sf"/>
</dbReference>
<dbReference type="Gene3D" id="1.25.40.10">
    <property type="entry name" value="Tetratricopeptide repeat domain"/>
    <property type="match status" value="1"/>
</dbReference>
<dbReference type="Proteomes" id="UP000429484">
    <property type="component" value="Unassembled WGS sequence"/>
</dbReference>
<dbReference type="InterPro" id="IPR013766">
    <property type="entry name" value="Thioredoxin_domain"/>
</dbReference>
<dbReference type="PANTHER" id="PTHR42852:SF18">
    <property type="entry name" value="CHROMOSOME UNDETERMINED SCAFFOLD_47, WHOLE GENOME SHOTGUN SEQUENCE"/>
    <property type="match status" value="1"/>
</dbReference>
<evidence type="ECO:0000259" key="1">
    <source>
        <dbReference type="PROSITE" id="PS51352"/>
    </source>
</evidence>
<dbReference type="EMBL" id="WISR01000162">
    <property type="protein sequence ID" value="MQW34933.1"/>
    <property type="molecule type" value="Genomic_DNA"/>
</dbReference>
<dbReference type="GO" id="GO:0016209">
    <property type="term" value="F:antioxidant activity"/>
    <property type="evidence" value="ECO:0007669"/>
    <property type="project" value="InterPro"/>
</dbReference>
<dbReference type="SUPFAM" id="SSF52833">
    <property type="entry name" value="Thioredoxin-like"/>
    <property type="match status" value="1"/>
</dbReference>
<dbReference type="PANTHER" id="PTHR42852">
    <property type="entry name" value="THIOL:DISULFIDE INTERCHANGE PROTEIN DSBE"/>
    <property type="match status" value="1"/>
</dbReference>
<dbReference type="Pfam" id="PF00578">
    <property type="entry name" value="AhpC-TSA"/>
    <property type="match status" value="1"/>
</dbReference>
<dbReference type="GO" id="GO:0016491">
    <property type="term" value="F:oxidoreductase activity"/>
    <property type="evidence" value="ECO:0007669"/>
    <property type="project" value="InterPro"/>
</dbReference>
<dbReference type="InterPro" id="IPR000866">
    <property type="entry name" value="AhpC/TSA"/>
</dbReference>
<evidence type="ECO:0000313" key="4">
    <source>
        <dbReference type="Proteomes" id="UP000429484"/>
    </source>
</evidence>
<reference evidence="2" key="2">
    <citation type="submission" date="2019-10" db="EMBL/GenBank/DDBJ databases">
        <authorList>
            <person name="Sugawara M."/>
            <person name="Epstein B."/>
            <person name="Badgley B."/>
            <person name="Unno T."/>
            <person name="Xu L."/>
            <person name="Reese J."/>
            <person name="Gyaneshwar P."/>
            <person name="Denny R."/>
            <person name="Mudege J."/>
            <person name="Bharti A."/>
            <person name="Farmer A."/>
            <person name="May G."/>
            <person name="Woodward J."/>
            <person name="Medigue C."/>
            <person name="Vallenet D."/>
            <person name="Lajus A."/>
            <person name="Rouy Z."/>
            <person name="Martinez-Vaz B."/>
            <person name="Tiffin P."/>
            <person name="Young N."/>
            <person name="Sadowsky M."/>
        </authorList>
    </citation>
    <scope>NUCLEOTIDE SEQUENCE</scope>
    <source>
        <strain evidence="2">N6B1</strain>
    </source>
</reference>
<evidence type="ECO:0000313" key="3">
    <source>
        <dbReference type="EMBL" id="MQW35018.1"/>
    </source>
</evidence>
<reference evidence="2 4" key="1">
    <citation type="journal article" date="2013" name="Genome Biol.">
        <title>Comparative genomics of the core and accessory genomes of 48 Sinorhizobium strains comprising five genospecies.</title>
        <authorList>
            <person name="Sugawara M."/>
            <person name="Epstein B."/>
            <person name="Badgley B.D."/>
            <person name="Unno T."/>
            <person name="Xu L."/>
            <person name="Reese J."/>
            <person name="Gyaneshwar P."/>
            <person name="Denny R."/>
            <person name="Mudge J."/>
            <person name="Bharti A.K."/>
            <person name="Farmer A.D."/>
            <person name="May G.D."/>
            <person name="Woodward J.E."/>
            <person name="Medigue C."/>
            <person name="Vallenet D."/>
            <person name="Lajus A."/>
            <person name="Rouy Z."/>
            <person name="Martinez-Vaz B."/>
            <person name="Tiffin P."/>
            <person name="Young N.D."/>
            <person name="Sadowsky M.J."/>
        </authorList>
    </citation>
    <scope>NUCLEOTIDE SEQUENCE [LARGE SCALE GENOMIC DNA]</scope>
    <source>
        <strain evidence="2 4">N6B1</strain>
    </source>
</reference>
<accession>A0AAW9TST6</accession>
<dbReference type="AlphaFoldDB" id="A0AAW9TST6"/>
<gene>
    <name evidence="2" type="ORF">GHK53_19605</name>
    <name evidence="3" type="ORF">GHK53_20090</name>
</gene>
<protein>
    <submittedName>
        <fullName evidence="2">Redoxin domain-containing protein</fullName>
    </submittedName>
</protein>
<dbReference type="CDD" id="cd02966">
    <property type="entry name" value="TlpA_like_family"/>
    <property type="match status" value="1"/>
</dbReference>
<dbReference type="InterPro" id="IPR050553">
    <property type="entry name" value="Thioredoxin_ResA/DsbE_sf"/>
</dbReference>
<sequence length="382" mass="42720">MILSLESQAPAIKVQNWLRGEALANFQPNYVYVLEFFGTSCPHCVAPMLNLTQLQEKYRDRGLEVVGVAADEKAATADQAHANLDAWLTKNVPKLNFRVGIDCSGEMEKLWKEASFSFGVPFSFVVDRDSRIAFIGHPTDLDDVLPHVLEGTWRSSDQAKAFERGRIAKGREEALMNPILDKFNAAIEMEDWKTALPAIEEAIALTPDDIDLRMTHVETLLYKMRDMQTGLAVLRQLVRDAIDRNDQEWLLSALDQLFNPEEYDYTDFPSVERLAMGKELSEHILALTGLEDEVKAPYYRAVAPYYYESGDKARAVELLELALKLAGGLPLPDNIKQPVLEDWLQTLADYKGEEARSGDVCVVPRTNISSGATPKGGEDEPG</sequence>
<dbReference type="GO" id="GO:0006950">
    <property type="term" value="P:response to stress"/>
    <property type="evidence" value="ECO:0007669"/>
    <property type="project" value="UniProtKB-ARBA"/>
</dbReference>